<dbReference type="EMBL" id="JAKUML010000005">
    <property type="protein sequence ID" value="MCJ8146112.1"/>
    <property type="molecule type" value="Genomic_DNA"/>
</dbReference>
<keyword evidence="1" id="KW-0732">Signal</keyword>
<accession>A0A9X1WY37</accession>
<feature type="signal peptide" evidence="1">
    <location>
        <begin position="1"/>
        <end position="42"/>
    </location>
</feature>
<reference evidence="2" key="1">
    <citation type="submission" date="2022-02" db="EMBL/GenBank/DDBJ databases">
        <title>Acinetobacter A3.8 sp. nov., isolated from Sediment (Zhairuo Island).</title>
        <authorList>
            <person name="Zheng K."/>
        </authorList>
    </citation>
    <scope>NUCLEOTIDE SEQUENCE</scope>
    <source>
        <strain evidence="2">A3.8</strain>
    </source>
</reference>
<evidence type="ECO:0000313" key="2">
    <source>
        <dbReference type="EMBL" id="MCJ8146112.1"/>
    </source>
</evidence>
<protein>
    <submittedName>
        <fullName evidence="2">Pilus assembly protein PilY</fullName>
    </submittedName>
</protein>
<proteinExistence type="predicted"/>
<organism evidence="2 3">
    <name type="scientific">Acinetobacter sedimenti</name>
    <dbReference type="NCBI Taxonomy" id="2919922"/>
    <lineage>
        <taxon>Bacteria</taxon>
        <taxon>Pseudomonadati</taxon>
        <taxon>Pseudomonadota</taxon>
        <taxon>Gammaproteobacteria</taxon>
        <taxon>Moraxellales</taxon>
        <taxon>Moraxellaceae</taxon>
        <taxon>Acinetobacter</taxon>
    </lineage>
</organism>
<comment type="caution">
    <text evidence="2">The sequence shown here is derived from an EMBL/GenBank/DDBJ whole genome shotgun (WGS) entry which is preliminary data.</text>
</comment>
<keyword evidence="3" id="KW-1185">Reference proteome</keyword>
<dbReference type="Gene3D" id="3.40.50.410">
    <property type="entry name" value="von Willebrand factor, type A domain"/>
    <property type="match status" value="1"/>
</dbReference>
<gene>
    <name evidence="2" type="ORF">MKI79_04170</name>
</gene>
<evidence type="ECO:0000256" key="1">
    <source>
        <dbReference type="SAM" id="SignalP"/>
    </source>
</evidence>
<evidence type="ECO:0000313" key="3">
    <source>
        <dbReference type="Proteomes" id="UP001139701"/>
    </source>
</evidence>
<dbReference type="Proteomes" id="UP001139701">
    <property type="component" value="Unassembled WGS sequence"/>
</dbReference>
<dbReference type="InterPro" id="IPR036465">
    <property type="entry name" value="vWFA_dom_sf"/>
</dbReference>
<feature type="chain" id="PRO_5040752611" evidence="1">
    <location>
        <begin position="43"/>
        <end position="1284"/>
    </location>
</feature>
<sequence length="1284" mass="136706">MKSLNKVASTATKAKPTSFNRLAAACSAFMGGLLCISSVAEATDMQIYAAPSAGKKTIIMMLDTSGSMAYFDNPSCYYNYYGNTYLHGTGSYGSTTQRPYSRRYCKDSNGAVAGFDRLTNLKDGMFEFLNSSNPVLQSVRVGLGNYSANGDGRSGQILVPAEKLGAVGSTHREALKTAVKDLTASGGTPSAHAYAEAAAYLMGTNTVGVADIQVDVYKSETTRPVLRYTCPSNYPYLRTNVDPVRCYERYDSWRSQPYRGDNVVATPVYGSEITTYYRCDSLRSTDFDNGTQSCRSDGWSALSAMPNVSNLTLSNGVYTKIEQQVNNSGDSGFSSSASSTKTTTNYISPLPAVADRVSCDGQGVYFLSDGVPNSSSNSKSTSLMKAALGTLGANFNCTGGLTNTTNDSGWACMGEFAKKLYNKDTNPAGVSIQTAFVGFGSDFTNLSASSDVQNACRLSSRTQNDRTSDDACSPTGTSGYTVANPGYGNGGFYTTQTSEGVTNSVIDFINNLSKAPIDPLATGAVAVPVDSLDPSSFQEHGYLRALEPNPATPIMVWTGNLKKYSIVGGQLKYGSTSVFDTKGALNKNTKDNWNTSSSVDNGEVRKGGAYARLLMPTSTTFQTRPLFTDIASVSSGSVVKQTSGTLLSVPVRPVADNNGVLNAFATQATLKDFPLNLKLRLLNYLGYDLDLTSTTALPTTLTSPATPFISMGGSVHSFPVQLTYSGTLDEYGDLTDARTQSVLYGSAEGGIRIVNADTGVEQMVFVPADILNSTNANALRKGEGGSLVSGMDSTWISDASYKVTSSTQDGSTVAAKQMNVYGGMRMGGSSYYGLNVLSPSSPKLLFRVGADQSNYSRMGQTWSKPVVANVRYGGEIKRVLFVGGGYDMCYENPRFKLGSASNSNTDYPDTTCNNVNGSKTTAKGNAVYMIDATTGARLWWTSSSGSDTNNANITHSIPSRISTLDRDGDGLVDHLYFGDLGGQLFRADLNNTSGTTAANFGKRVVRMAELGATTDRTNGDQPRFFQPPTVTFHIDGTNRFIVLGIASGDRSTPLDVTPAVGREGMLPVSAMTARPDNNVYGIIDHDFSQKTLITGSPTLKSENIAMTQLQKDPQNVSGALTSLFFPATSSTKHGWYRSLSTVASGARVSGASLGGMKAFEDEPLAITNRLIVPVYDPDGKVMASNNPCSTRVIGETVIQQFCLPYGKCTDSTIVTGYDSDNVVASGIVGSVFVPIGDPLDGECKGENCKKFALLNQKGAPKGEWISNVILNPVRWYEKNIQGTD</sequence>
<name>A0A9X1WY37_9GAMM</name>